<protein>
    <submittedName>
        <fullName evidence="2">Glyoxalase/Bleomycin resistance protein/Dioxygenase superfamily protein</fullName>
    </submittedName>
</protein>
<dbReference type="GO" id="GO:0051213">
    <property type="term" value="F:dioxygenase activity"/>
    <property type="evidence" value="ECO:0007669"/>
    <property type="project" value="UniProtKB-KW"/>
</dbReference>
<dbReference type="SUPFAM" id="SSF54593">
    <property type="entry name" value="Glyoxalase/Bleomycin resistance protein/Dihydroxybiphenyl dioxygenase"/>
    <property type="match status" value="1"/>
</dbReference>
<dbReference type="AlphaFoldDB" id="A0A1I4EIF2"/>
<accession>A0A1I4EIF2</accession>
<dbReference type="PANTHER" id="PTHR21366">
    <property type="entry name" value="GLYOXALASE FAMILY PROTEIN"/>
    <property type="match status" value="1"/>
</dbReference>
<evidence type="ECO:0000313" key="2">
    <source>
        <dbReference type="EMBL" id="SFL05059.1"/>
    </source>
</evidence>
<keyword evidence="2" id="KW-0223">Dioxygenase</keyword>
<dbReference type="STRING" id="52441.SAMN05216302_102839"/>
<gene>
    <name evidence="2" type="ORF">SAMN05216302_102839</name>
</gene>
<proteinExistence type="predicted"/>
<dbReference type="InterPro" id="IPR037523">
    <property type="entry name" value="VOC_core"/>
</dbReference>
<dbReference type="Pfam" id="PF00903">
    <property type="entry name" value="Glyoxalase"/>
    <property type="match status" value="1"/>
</dbReference>
<keyword evidence="3" id="KW-1185">Reference proteome</keyword>
<dbReference type="Gene3D" id="3.10.180.10">
    <property type="entry name" value="2,3-Dihydroxybiphenyl 1,2-Dioxygenase, domain 1"/>
    <property type="match status" value="1"/>
</dbReference>
<dbReference type="PROSITE" id="PS51819">
    <property type="entry name" value="VOC"/>
    <property type="match status" value="1"/>
</dbReference>
<organism evidence="2 3">
    <name type="scientific">Nitrosomonas aestuarii</name>
    <dbReference type="NCBI Taxonomy" id="52441"/>
    <lineage>
        <taxon>Bacteria</taxon>
        <taxon>Pseudomonadati</taxon>
        <taxon>Pseudomonadota</taxon>
        <taxon>Betaproteobacteria</taxon>
        <taxon>Nitrosomonadales</taxon>
        <taxon>Nitrosomonadaceae</taxon>
        <taxon>Nitrosomonas</taxon>
    </lineage>
</organism>
<sequence>MVFNIAPGDNTLIEVAGIDHIVLRTTRLQDMLNFYCMVLGCVIERETAAETGLTQLRAGDALIDLVTVDSRLGRLGGGAPKRTGNNVDHFCLQLKPVSETEIKKHLKMHGVEVGEFGERYGAQGVGSSIYILDPEGNTVELRSQI</sequence>
<keyword evidence="2" id="KW-0560">Oxidoreductase</keyword>
<dbReference type="Proteomes" id="UP000199533">
    <property type="component" value="Unassembled WGS sequence"/>
</dbReference>
<evidence type="ECO:0000259" key="1">
    <source>
        <dbReference type="PROSITE" id="PS51819"/>
    </source>
</evidence>
<dbReference type="InterPro" id="IPR029068">
    <property type="entry name" value="Glyas_Bleomycin-R_OHBP_Dase"/>
</dbReference>
<reference evidence="3" key="1">
    <citation type="submission" date="2016-10" db="EMBL/GenBank/DDBJ databases">
        <authorList>
            <person name="Varghese N."/>
            <person name="Submissions S."/>
        </authorList>
    </citation>
    <scope>NUCLEOTIDE SEQUENCE [LARGE SCALE GENOMIC DNA]</scope>
    <source>
        <strain evidence="3">Nm69</strain>
    </source>
</reference>
<name>A0A1I4EIF2_9PROT</name>
<feature type="domain" description="VOC" evidence="1">
    <location>
        <begin position="17"/>
        <end position="144"/>
    </location>
</feature>
<dbReference type="EMBL" id="FOSP01000028">
    <property type="protein sequence ID" value="SFL05059.1"/>
    <property type="molecule type" value="Genomic_DNA"/>
</dbReference>
<dbReference type="InterPro" id="IPR004360">
    <property type="entry name" value="Glyas_Fos-R_dOase_dom"/>
</dbReference>
<dbReference type="PANTHER" id="PTHR21366:SF14">
    <property type="entry name" value="GLYOXALASE DOMAIN-CONTAINING PROTEIN 5"/>
    <property type="match status" value="1"/>
</dbReference>
<evidence type="ECO:0000313" key="3">
    <source>
        <dbReference type="Proteomes" id="UP000199533"/>
    </source>
</evidence>
<dbReference type="InterPro" id="IPR050383">
    <property type="entry name" value="GlyoxalaseI/FosfomycinResist"/>
</dbReference>